<dbReference type="Proteomes" id="UP000192902">
    <property type="component" value="Chromosome"/>
</dbReference>
<dbReference type="PANTHER" id="PTHR47307">
    <property type="entry name" value="GLUTATHIONE-REGULATED POTASSIUM-EFFLUX SYSTEM ANCILLARY PROTEIN KEFG"/>
    <property type="match status" value="1"/>
</dbReference>
<evidence type="ECO:0000259" key="2">
    <source>
        <dbReference type="Pfam" id="PF02525"/>
    </source>
</evidence>
<reference evidence="3 4" key="1">
    <citation type="submission" date="2017-04" db="EMBL/GenBank/DDBJ databases">
        <title>Complete genome sequence of the Campylobacter cuniculorum type strain LMG24588.</title>
        <authorList>
            <person name="Miller W.G."/>
            <person name="Yee E."/>
            <person name="Revez J."/>
            <person name="Bono J.L."/>
            <person name="Rossi M."/>
        </authorList>
    </citation>
    <scope>NUCLEOTIDE SEQUENCE [LARGE SCALE GENOMIC DNA]</scope>
    <source>
        <strain evidence="3 4">LMG 24588</strain>
    </source>
</reference>
<evidence type="ECO:0000256" key="1">
    <source>
        <dbReference type="ARBA" id="ARBA00023002"/>
    </source>
</evidence>
<dbReference type="OrthoDB" id="9798454at2"/>
<feature type="domain" description="Flavodoxin-like fold" evidence="2">
    <location>
        <begin position="1"/>
        <end position="167"/>
    </location>
</feature>
<dbReference type="InterPro" id="IPR029039">
    <property type="entry name" value="Flavoprotein-like_sf"/>
</dbReference>
<dbReference type="InterPro" id="IPR046980">
    <property type="entry name" value="KefG/KefF"/>
</dbReference>
<accession>A0A1W6BZB6</accession>
<dbReference type="GO" id="GO:0003955">
    <property type="term" value="F:NAD(P)H dehydrogenase (quinone) activity"/>
    <property type="evidence" value="ECO:0007669"/>
    <property type="project" value="TreeGrafter"/>
</dbReference>
<dbReference type="KEGG" id="ccun:CCUN_1875"/>
<dbReference type="STRING" id="1121267.CCUN_1875"/>
<proteinExistence type="predicted"/>
<gene>
    <name evidence="3" type="ORF">CCUN_1875</name>
</gene>
<keyword evidence="1" id="KW-0560">Oxidoreductase</keyword>
<dbReference type="eggNOG" id="COG2249">
    <property type="taxonomic scope" value="Bacteria"/>
</dbReference>
<dbReference type="EMBL" id="CP020867">
    <property type="protein sequence ID" value="ARJ57437.1"/>
    <property type="molecule type" value="Genomic_DNA"/>
</dbReference>
<dbReference type="Gene3D" id="3.40.50.360">
    <property type="match status" value="1"/>
</dbReference>
<dbReference type="RefSeq" id="WP_027304883.1">
    <property type="nucleotide sequence ID" value="NZ_CP020867.1"/>
</dbReference>
<dbReference type="PANTHER" id="PTHR47307:SF1">
    <property type="entry name" value="GLUTATHIONE-REGULATED POTASSIUM-EFFLUX SYSTEM ANCILLARY PROTEIN KEFG"/>
    <property type="match status" value="1"/>
</dbReference>
<dbReference type="InterPro" id="IPR003680">
    <property type="entry name" value="Flavodoxin_fold"/>
</dbReference>
<dbReference type="AlphaFoldDB" id="A0A1W6BZB6"/>
<evidence type="ECO:0000313" key="4">
    <source>
        <dbReference type="Proteomes" id="UP000192902"/>
    </source>
</evidence>
<dbReference type="GO" id="GO:0009055">
    <property type="term" value="F:electron transfer activity"/>
    <property type="evidence" value="ECO:0007669"/>
    <property type="project" value="TreeGrafter"/>
</dbReference>
<evidence type="ECO:0000313" key="3">
    <source>
        <dbReference type="EMBL" id="ARJ57437.1"/>
    </source>
</evidence>
<sequence>MKTLIILAHPDIEASRINKALKTAALESEVSMSELYEKYPDFSFDVKKEQELLVKHDKIILQFPCFWYSSPPLLKKYIDDIFEYGFAYGSSGTALKDKEFGLCVSFGAKEDELCEVSMCKRVEDIFIPFKCSFSFVGARFIKPFFIFDAQNLSDEDLKEKARAYRDYIKA</sequence>
<dbReference type="Pfam" id="PF02525">
    <property type="entry name" value="Flavodoxin_2"/>
    <property type="match status" value="1"/>
</dbReference>
<name>A0A1W6BZB6_9BACT</name>
<protein>
    <submittedName>
        <fullName evidence="3">Flavodoxin domain protein</fullName>
    </submittedName>
</protein>
<dbReference type="SUPFAM" id="SSF52218">
    <property type="entry name" value="Flavoproteins"/>
    <property type="match status" value="1"/>
</dbReference>
<dbReference type="GO" id="GO:0010181">
    <property type="term" value="F:FMN binding"/>
    <property type="evidence" value="ECO:0007669"/>
    <property type="project" value="TreeGrafter"/>
</dbReference>
<organism evidence="3 4">
    <name type="scientific">Campylobacter cuniculorum DSM 23162 = LMG 24588</name>
    <dbReference type="NCBI Taxonomy" id="1121267"/>
    <lineage>
        <taxon>Bacteria</taxon>
        <taxon>Pseudomonadati</taxon>
        <taxon>Campylobacterota</taxon>
        <taxon>Epsilonproteobacteria</taxon>
        <taxon>Campylobacterales</taxon>
        <taxon>Campylobacteraceae</taxon>
        <taxon>Campylobacter</taxon>
    </lineage>
</organism>